<sequence length="113" mass="12360">AISASEPILSSTVSPNVESIVPAKVVLTESSTIISMIESTTQPIVEKDDDSTESLSLKPQEPDIETIVEPATDVNIDNDIPVESDKEIEEVNDMDDLPRQVHVHDPQEILNKL</sequence>
<organism evidence="1 2">
    <name type="scientific">Rotaria socialis</name>
    <dbReference type="NCBI Taxonomy" id="392032"/>
    <lineage>
        <taxon>Eukaryota</taxon>
        <taxon>Metazoa</taxon>
        <taxon>Spiralia</taxon>
        <taxon>Gnathifera</taxon>
        <taxon>Rotifera</taxon>
        <taxon>Eurotatoria</taxon>
        <taxon>Bdelloidea</taxon>
        <taxon>Philodinida</taxon>
        <taxon>Philodinidae</taxon>
        <taxon>Rotaria</taxon>
    </lineage>
</organism>
<dbReference type="AlphaFoldDB" id="A0A822CC42"/>
<reference evidence="1" key="1">
    <citation type="submission" date="2021-02" db="EMBL/GenBank/DDBJ databases">
        <authorList>
            <person name="Nowell W R."/>
        </authorList>
    </citation>
    <scope>NUCLEOTIDE SEQUENCE</scope>
</reference>
<feature type="non-terminal residue" evidence="1">
    <location>
        <position position="1"/>
    </location>
</feature>
<evidence type="ECO:0000313" key="2">
    <source>
        <dbReference type="Proteomes" id="UP000663848"/>
    </source>
</evidence>
<protein>
    <submittedName>
        <fullName evidence="1">Uncharacterized protein</fullName>
    </submittedName>
</protein>
<name>A0A822CC42_9BILA</name>
<dbReference type="Proteomes" id="UP000663848">
    <property type="component" value="Unassembled WGS sequence"/>
</dbReference>
<dbReference type="EMBL" id="CAJOBR010046491">
    <property type="protein sequence ID" value="CAF5039916.1"/>
    <property type="molecule type" value="Genomic_DNA"/>
</dbReference>
<evidence type="ECO:0000313" key="1">
    <source>
        <dbReference type="EMBL" id="CAF5039916.1"/>
    </source>
</evidence>
<proteinExistence type="predicted"/>
<feature type="non-terminal residue" evidence="1">
    <location>
        <position position="113"/>
    </location>
</feature>
<comment type="caution">
    <text evidence="1">The sequence shown here is derived from an EMBL/GenBank/DDBJ whole genome shotgun (WGS) entry which is preliminary data.</text>
</comment>
<accession>A0A822CC42</accession>
<gene>
    <name evidence="1" type="ORF">QYT958_LOCUS41312</name>
</gene>